<keyword evidence="2" id="KW-0472">Membrane</keyword>
<accession>A0A5N6AAT3</accession>
<keyword evidence="2" id="KW-0812">Transmembrane</keyword>
<evidence type="ECO:0000256" key="1">
    <source>
        <dbReference type="SAM" id="MobiDB-lite"/>
    </source>
</evidence>
<dbReference type="SUPFAM" id="SSF50998">
    <property type="entry name" value="Quinoprotein alcohol dehydrogenase-like"/>
    <property type="match status" value="1"/>
</dbReference>
<evidence type="ECO:0000256" key="2">
    <source>
        <dbReference type="SAM" id="Phobius"/>
    </source>
</evidence>
<protein>
    <submittedName>
        <fullName evidence="4">PQQ-binding-like beta-propeller repeat protein</fullName>
    </submittedName>
</protein>
<organism evidence="4 5">
    <name type="scientific">Streptomyces mimosae</name>
    <dbReference type="NCBI Taxonomy" id="2586635"/>
    <lineage>
        <taxon>Bacteria</taxon>
        <taxon>Bacillati</taxon>
        <taxon>Actinomycetota</taxon>
        <taxon>Actinomycetes</taxon>
        <taxon>Kitasatosporales</taxon>
        <taxon>Streptomycetaceae</taxon>
        <taxon>Streptomyces</taxon>
    </lineage>
</organism>
<dbReference type="InterPro" id="IPR011047">
    <property type="entry name" value="Quinoprotein_ADH-like_sf"/>
</dbReference>
<feature type="region of interest" description="Disordered" evidence="1">
    <location>
        <begin position="1"/>
        <end position="109"/>
    </location>
</feature>
<dbReference type="Proteomes" id="UP000314251">
    <property type="component" value="Unassembled WGS sequence"/>
</dbReference>
<evidence type="ECO:0000313" key="4">
    <source>
        <dbReference type="EMBL" id="KAB8165751.1"/>
    </source>
</evidence>
<dbReference type="AlphaFoldDB" id="A0A5N6AAT3"/>
<dbReference type="PANTHER" id="PTHR34512">
    <property type="entry name" value="CELL SURFACE PROTEIN"/>
    <property type="match status" value="1"/>
</dbReference>
<dbReference type="PANTHER" id="PTHR34512:SF30">
    <property type="entry name" value="OUTER MEMBRANE PROTEIN ASSEMBLY FACTOR BAMB"/>
    <property type="match status" value="1"/>
</dbReference>
<dbReference type="InterPro" id="IPR015943">
    <property type="entry name" value="WD40/YVTN_repeat-like_dom_sf"/>
</dbReference>
<feature type="transmembrane region" description="Helical" evidence="2">
    <location>
        <begin position="113"/>
        <end position="133"/>
    </location>
</feature>
<feature type="compositionally biased region" description="Pro residues" evidence="1">
    <location>
        <begin position="87"/>
        <end position="103"/>
    </location>
</feature>
<feature type="region of interest" description="Disordered" evidence="1">
    <location>
        <begin position="570"/>
        <end position="619"/>
    </location>
</feature>
<feature type="compositionally biased region" description="Gly residues" evidence="1">
    <location>
        <begin position="590"/>
        <end position="619"/>
    </location>
</feature>
<dbReference type="InterPro" id="IPR002372">
    <property type="entry name" value="PQQ_rpt_dom"/>
</dbReference>
<reference evidence="4" key="1">
    <citation type="submission" date="2019-10" db="EMBL/GenBank/DDBJ databases">
        <title>Nonomuraea sp. nov., isolated from Phyllanthus amarus.</title>
        <authorList>
            <person name="Klykleung N."/>
            <person name="Tanasupawat S."/>
        </authorList>
    </citation>
    <scope>NUCLEOTIDE SEQUENCE [LARGE SCALE GENOMIC DNA]</scope>
    <source>
        <strain evidence="4">3MP-10</strain>
    </source>
</reference>
<feature type="domain" description="Pyrrolo-quinoline quinone repeat" evidence="3">
    <location>
        <begin position="152"/>
        <end position="322"/>
    </location>
</feature>
<keyword evidence="2" id="KW-1133">Transmembrane helix</keyword>
<proteinExistence type="predicted"/>
<comment type="caution">
    <text evidence="4">The sequence shown here is derived from an EMBL/GenBank/DDBJ whole genome shotgun (WGS) entry which is preliminary data.</text>
</comment>
<name>A0A5N6AAT3_9ACTN</name>
<dbReference type="OrthoDB" id="3944519at2"/>
<feature type="compositionally biased region" description="Gly residues" evidence="1">
    <location>
        <begin position="1"/>
        <end position="10"/>
    </location>
</feature>
<feature type="compositionally biased region" description="Low complexity" evidence="1">
    <location>
        <begin position="33"/>
        <end position="86"/>
    </location>
</feature>
<evidence type="ECO:0000313" key="5">
    <source>
        <dbReference type="Proteomes" id="UP000314251"/>
    </source>
</evidence>
<dbReference type="EMBL" id="VDLY02000007">
    <property type="protein sequence ID" value="KAB8165751.1"/>
    <property type="molecule type" value="Genomic_DNA"/>
</dbReference>
<sequence length="619" mass="64208">MSGGMQGGVPGEYQQPGPQGYGGPPAPPPPGQPSHQQQPPQPFGAPGQFGPPAQGQMPAGPYGYPGQPGQQPGQPAQHPGQPQAWGGPPPGGMPGGMPPAPPPGHRHRKKSPWVPILVVVLVLALGGGGWFLFGPGSDDSNTRPPMGATPETPGGVVWSLNEDVAENARIEGVWVVGEDTLVKAVDNVFTAYALADGSVLWTQELEGDAICAPPTTTEDGLIVVGHGSANCGQNITQMDLTTGETGWSRPLEPEEDPGGFAIAIAGSSYAIHSYGGWNLHRIADGEVISASAAVYSSLHQDVNRTDFADANPPANGQEICAVDAVAGGERLIRRRTCATVTDAANGTTSAPFFKLEQIDPETGDTMWSLDVPEGRWVSKFHSTTPLVVSLRSEEFGPDTELLFVDEAGQITGQVPVATTGVAENDVHLLLEEWCRDDIVVYNQVDECGGTAVAGDTFYASPSGMAGGNPVTAMDVTTGAVKWAYETDQFYKQTVLAADEEGVIIHQASHLGSSGQVARISADGQTVEPLFRTDEAWIQPSFYIAWVNGQLAYSVTDFSLEQDLSVYGPEGEAVPLTEESEGRGEAEDGTEGAGADGGAAEGGGEDAGAAEGGGADAEAP</sequence>
<dbReference type="Pfam" id="PF13360">
    <property type="entry name" value="PQQ_2"/>
    <property type="match status" value="1"/>
</dbReference>
<gene>
    <name evidence="4" type="ORF">FH607_012490</name>
</gene>
<dbReference type="Gene3D" id="2.130.10.10">
    <property type="entry name" value="YVTN repeat-like/Quinoprotein amine dehydrogenase"/>
    <property type="match status" value="1"/>
</dbReference>
<evidence type="ECO:0000259" key="3">
    <source>
        <dbReference type="Pfam" id="PF13360"/>
    </source>
</evidence>
<keyword evidence="5" id="KW-1185">Reference proteome</keyword>